<dbReference type="AlphaFoldDB" id="A0A226QKT7"/>
<dbReference type="Pfam" id="PF00202">
    <property type="entry name" value="Aminotran_3"/>
    <property type="match status" value="1"/>
</dbReference>
<keyword evidence="18" id="KW-1185">Reference proteome</keyword>
<comment type="caution">
    <text evidence="17">The sequence shown here is derived from an EMBL/GenBank/DDBJ whole genome shotgun (WGS) entry which is preliminary data.</text>
</comment>
<dbReference type="InterPro" id="IPR049704">
    <property type="entry name" value="Aminotrans_3_PPA_site"/>
</dbReference>
<dbReference type="EMBL" id="NDYL01000002">
    <property type="protein sequence ID" value="OXB92052.1"/>
    <property type="molecule type" value="Genomic_DNA"/>
</dbReference>
<keyword evidence="8" id="KW-0808">Transferase</keyword>
<evidence type="ECO:0000256" key="6">
    <source>
        <dbReference type="ARBA" id="ARBA00012912"/>
    </source>
</evidence>
<dbReference type="InterPro" id="IPR015424">
    <property type="entry name" value="PyrdxlP-dep_Trfase"/>
</dbReference>
<comment type="catalytic activity">
    <reaction evidence="14">
        <text>4-aminobutanoate + 2-oxoglutarate = succinate semialdehyde + L-glutamate</text>
        <dbReference type="Rhea" id="RHEA:23352"/>
        <dbReference type="ChEBI" id="CHEBI:16810"/>
        <dbReference type="ChEBI" id="CHEBI:29985"/>
        <dbReference type="ChEBI" id="CHEBI:57706"/>
        <dbReference type="ChEBI" id="CHEBI:59888"/>
        <dbReference type="EC" id="2.6.1.19"/>
    </reaction>
</comment>
<evidence type="ECO:0000256" key="3">
    <source>
        <dbReference type="ARBA" id="ARBA00005176"/>
    </source>
</evidence>
<evidence type="ECO:0000256" key="2">
    <source>
        <dbReference type="ARBA" id="ARBA00001933"/>
    </source>
</evidence>
<name>A0A226QKT7_9BACL</name>
<comment type="pathway">
    <text evidence="3">Amino-acid degradation; 4-aminobutanoate degradation.</text>
</comment>
<dbReference type="GO" id="GO:0047298">
    <property type="term" value="F:(S)-3-amino-2-methylpropionate transaminase activity"/>
    <property type="evidence" value="ECO:0007669"/>
    <property type="project" value="UniProtKB-EC"/>
</dbReference>
<evidence type="ECO:0000256" key="15">
    <source>
        <dbReference type="ARBA" id="ARBA00050054"/>
    </source>
</evidence>
<evidence type="ECO:0000256" key="8">
    <source>
        <dbReference type="ARBA" id="ARBA00022679"/>
    </source>
</evidence>
<proteinExistence type="inferred from homology"/>
<evidence type="ECO:0000256" key="13">
    <source>
        <dbReference type="ARBA" id="ARBA00031787"/>
    </source>
</evidence>
<dbReference type="CDD" id="cd00610">
    <property type="entry name" value="OAT_like"/>
    <property type="match status" value="1"/>
</dbReference>
<dbReference type="InterPro" id="IPR005814">
    <property type="entry name" value="Aminotrans_3"/>
</dbReference>
<gene>
    <name evidence="17" type="ORF">B9L23_12430</name>
</gene>
<evidence type="ECO:0000256" key="1">
    <source>
        <dbReference type="ARBA" id="ARBA00001750"/>
    </source>
</evidence>
<evidence type="ECO:0000256" key="9">
    <source>
        <dbReference type="ARBA" id="ARBA00022898"/>
    </source>
</evidence>
<dbReference type="RefSeq" id="WP_187252176.1">
    <property type="nucleotide sequence ID" value="NZ_NDYL01000002.1"/>
</dbReference>
<dbReference type="InterPro" id="IPR004632">
    <property type="entry name" value="4NH2But_aminotransferase_bac"/>
</dbReference>
<keyword evidence="9 16" id="KW-0663">Pyridoxal phosphate</keyword>
<dbReference type="FunFam" id="3.40.640.10:FF:000013">
    <property type="entry name" value="4-aminobutyrate aminotransferase"/>
    <property type="match status" value="1"/>
</dbReference>
<evidence type="ECO:0000313" key="17">
    <source>
        <dbReference type="EMBL" id="OXB92052.1"/>
    </source>
</evidence>
<dbReference type="GO" id="GO:0042802">
    <property type="term" value="F:identical protein binding"/>
    <property type="evidence" value="ECO:0007669"/>
    <property type="project" value="TreeGrafter"/>
</dbReference>
<comment type="catalytic activity">
    <reaction evidence="1">
        <text>(S)-3-amino-2-methylpropanoate + 2-oxoglutarate = 2-methyl-3-oxopropanoate + L-glutamate</text>
        <dbReference type="Rhea" id="RHEA:13993"/>
        <dbReference type="ChEBI" id="CHEBI:16810"/>
        <dbReference type="ChEBI" id="CHEBI:29985"/>
        <dbReference type="ChEBI" id="CHEBI:57700"/>
        <dbReference type="ChEBI" id="CHEBI:58655"/>
        <dbReference type="EC" id="2.6.1.22"/>
    </reaction>
</comment>
<dbReference type="GO" id="GO:0009448">
    <property type="term" value="P:gamma-aminobutyric acid metabolic process"/>
    <property type="evidence" value="ECO:0007669"/>
    <property type="project" value="InterPro"/>
</dbReference>
<dbReference type="NCBIfam" id="TIGR00700">
    <property type="entry name" value="GABAtrnsam"/>
    <property type="match status" value="1"/>
</dbReference>
<evidence type="ECO:0000256" key="4">
    <source>
        <dbReference type="ARBA" id="ARBA00008954"/>
    </source>
</evidence>
<dbReference type="GO" id="GO:0034386">
    <property type="term" value="F:4-aminobutyrate:2-oxoglutarate transaminase activity"/>
    <property type="evidence" value="ECO:0007669"/>
    <property type="project" value="UniProtKB-EC"/>
</dbReference>
<sequence length="445" mass="49108">MSMSHTYSASQSEKWMERRLKAVSRAPYHVTGIFIKEAKGAIITDVDGKEYIDFAGGIGVQNVGHCHPKVVEAVKRQAESFIHPCFHVTAYESYVELAEKLNSLVPGDFPKKAIFLNSGAEAVENAVKIARKYTERQAVLSFTGGYHGRTLLTMSLTSKVMPYKKGFGPFAPEVYKLPFPYYYRSDGMTADEVDDQLIKRLRHFFIAEVAPEDVAAIIVEPVQGEGGFIVPSRRFMKAIRDICDEYGIVMIADEIQTGFARTGKMFAMEHFGVAADLVTMSKSMGAGVPISAVIGKAEMMDAPEVGQLGGTFSGSPLGCAAALAVLEVIQEENLVEKSQELGEKMKARLKAMQEKYEIIGDVRGLGPMCAVELVQDRNEKIPAKEETAYIVANAWKRGAIFLSAGIYSNVLRFLPPLVMTDEQLDRGFSILEELFEEVQKRGVSR</sequence>
<dbReference type="InterPro" id="IPR050103">
    <property type="entry name" value="Class-III_PLP-dep_AT"/>
</dbReference>
<protein>
    <recommendedName>
        <fullName evidence="12">(S)-3-amino-2-methylpropionate transaminase</fullName>
        <ecNumber evidence="6">2.6.1.19</ecNumber>
        <ecNumber evidence="5">2.6.1.22</ecNumber>
    </recommendedName>
    <alternativeName>
        <fullName evidence="13">GABA aminotransferase</fullName>
    </alternativeName>
    <alternativeName>
        <fullName evidence="11">Gamma-amino-N-butyrate transaminase</fullName>
    </alternativeName>
    <alternativeName>
        <fullName evidence="15">Glutamate:succinic semialdehyde transaminase</fullName>
    </alternativeName>
    <alternativeName>
        <fullName evidence="10">L-AIBAT</fullName>
    </alternativeName>
</protein>
<evidence type="ECO:0000313" key="18">
    <source>
        <dbReference type="Proteomes" id="UP000198394"/>
    </source>
</evidence>
<keyword evidence="7" id="KW-0032">Aminotransferase</keyword>
<dbReference type="PANTHER" id="PTHR11986:SF58">
    <property type="entry name" value="LEUCINE_METHIONINE RACEMASE"/>
    <property type="match status" value="1"/>
</dbReference>
<accession>A0A226QKT7</accession>
<dbReference type="EC" id="2.6.1.22" evidence="5"/>
<evidence type="ECO:0000256" key="11">
    <source>
        <dbReference type="ARBA" id="ARBA00030204"/>
    </source>
</evidence>
<dbReference type="Gene3D" id="3.40.640.10">
    <property type="entry name" value="Type I PLP-dependent aspartate aminotransferase-like (Major domain)"/>
    <property type="match status" value="1"/>
</dbReference>
<dbReference type="EC" id="2.6.1.19" evidence="6"/>
<dbReference type="PIRSF" id="PIRSF000521">
    <property type="entry name" value="Transaminase_4ab_Lys_Orn"/>
    <property type="match status" value="1"/>
</dbReference>
<dbReference type="SUPFAM" id="SSF53383">
    <property type="entry name" value="PLP-dependent transferases"/>
    <property type="match status" value="1"/>
</dbReference>
<dbReference type="GO" id="GO:0030170">
    <property type="term" value="F:pyridoxal phosphate binding"/>
    <property type="evidence" value="ECO:0007669"/>
    <property type="project" value="InterPro"/>
</dbReference>
<organism evidence="17 18">
    <name type="scientific">Parageobacillus galactosidasius</name>
    <dbReference type="NCBI Taxonomy" id="883812"/>
    <lineage>
        <taxon>Bacteria</taxon>
        <taxon>Bacillati</taxon>
        <taxon>Bacillota</taxon>
        <taxon>Bacilli</taxon>
        <taxon>Bacillales</taxon>
        <taxon>Anoxybacillaceae</taxon>
        <taxon>Parageobacillus</taxon>
    </lineage>
</organism>
<dbReference type="PANTHER" id="PTHR11986">
    <property type="entry name" value="AMINOTRANSFERASE CLASS III"/>
    <property type="match status" value="1"/>
</dbReference>
<reference evidence="17 18" key="1">
    <citation type="submission" date="2017-04" db="EMBL/GenBank/DDBJ databases">
        <title>The genome sequence of Parageobacillus galactosidasius DSM 18751.</title>
        <authorList>
            <person name="Ramaloko W.T."/>
            <person name="Koen N."/>
            <person name="Polliack S."/>
            <person name="Aliyu H."/>
            <person name="Lebre P."/>
            <person name="Mohr T."/>
            <person name="Oswald F."/>
            <person name="Zwick M."/>
            <person name="Neumann A."/>
            <person name="Syldatk C."/>
            <person name="Cowan D."/>
            <person name="De Maayer P."/>
        </authorList>
    </citation>
    <scope>NUCLEOTIDE SEQUENCE [LARGE SCALE GENOMIC DNA]</scope>
    <source>
        <strain evidence="17 18">DSM 18751</strain>
    </source>
</reference>
<evidence type="ECO:0000256" key="16">
    <source>
        <dbReference type="RuleBase" id="RU003560"/>
    </source>
</evidence>
<dbReference type="Gene3D" id="3.90.1150.10">
    <property type="entry name" value="Aspartate Aminotransferase, domain 1"/>
    <property type="match status" value="1"/>
</dbReference>
<comment type="cofactor">
    <cofactor evidence="2">
        <name>pyridoxal 5'-phosphate</name>
        <dbReference type="ChEBI" id="CHEBI:597326"/>
    </cofactor>
</comment>
<evidence type="ECO:0000256" key="10">
    <source>
        <dbReference type="ARBA" id="ARBA00029760"/>
    </source>
</evidence>
<dbReference type="PROSITE" id="PS00600">
    <property type="entry name" value="AA_TRANSFER_CLASS_3"/>
    <property type="match status" value="1"/>
</dbReference>
<evidence type="ECO:0000256" key="14">
    <source>
        <dbReference type="ARBA" id="ARBA00048021"/>
    </source>
</evidence>
<evidence type="ECO:0000256" key="7">
    <source>
        <dbReference type="ARBA" id="ARBA00022576"/>
    </source>
</evidence>
<comment type="similarity">
    <text evidence="4 16">Belongs to the class-III pyridoxal-phosphate-dependent aminotransferase family.</text>
</comment>
<dbReference type="Proteomes" id="UP000198394">
    <property type="component" value="Unassembled WGS sequence"/>
</dbReference>
<dbReference type="InterPro" id="IPR015421">
    <property type="entry name" value="PyrdxlP-dep_Trfase_major"/>
</dbReference>
<dbReference type="InterPro" id="IPR015422">
    <property type="entry name" value="PyrdxlP-dep_Trfase_small"/>
</dbReference>
<evidence type="ECO:0000256" key="12">
    <source>
        <dbReference type="ARBA" id="ARBA00030857"/>
    </source>
</evidence>
<evidence type="ECO:0000256" key="5">
    <source>
        <dbReference type="ARBA" id="ARBA00012876"/>
    </source>
</evidence>